<sequence length="51" mass="5394">MTAGSSIDPAQFLHEHLSQASPDLLRELMEGFINKLLSADADSVCGASYGV</sequence>
<comment type="caution">
    <text evidence="1">The sequence shown here is derived from an EMBL/GenBank/DDBJ whole genome shotgun (WGS) entry which is preliminary data.</text>
</comment>
<accession>A0ABV6QK18</accession>
<dbReference type="Proteomes" id="UP001589890">
    <property type="component" value="Unassembled WGS sequence"/>
</dbReference>
<keyword evidence="2" id="KW-1185">Reference proteome</keyword>
<organism evidence="1 2">
    <name type="scientific">Kribbella deserti</name>
    <dbReference type="NCBI Taxonomy" id="1926257"/>
    <lineage>
        <taxon>Bacteria</taxon>
        <taxon>Bacillati</taxon>
        <taxon>Actinomycetota</taxon>
        <taxon>Actinomycetes</taxon>
        <taxon>Propionibacteriales</taxon>
        <taxon>Kribbellaceae</taxon>
        <taxon>Kribbella</taxon>
    </lineage>
</organism>
<dbReference type="EMBL" id="JBHLTC010000014">
    <property type="protein sequence ID" value="MFC0625009.1"/>
    <property type="molecule type" value="Genomic_DNA"/>
</dbReference>
<gene>
    <name evidence="1" type="ORF">ACFFGN_13100</name>
</gene>
<name>A0ABV6QK18_9ACTN</name>
<evidence type="ECO:0000313" key="2">
    <source>
        <dbReference type="Proteomes" id="UP001589890"/>
    </source>
</evidence>
<reference evidence="1 2" key="1">
    <citation type="submission" date="2024-09" db="EMBL/GenBank/DDBJ databases">
        <authorList>
            <person name="Sun Q."/>
            <person name="Mori K."/>
        </authorList>
    </citation>
    <scope>NUCLEOTIDE SEQUENCE [LARGE SCALE GENOMIC DNA]</scope>
    <source>
        <strain evidence="1 2">CGMCC 1.15906</strain>
    </source>
</reference>
<evidence type="ECO:0000313" key="1">
    <source>
        <dbReference type="EMBL" id="MFC0625009.1"/>
    </source>
</evidence>
<feature type="non-terminal residue" evidence="1">
    <location>
        <position position="51"/>
    </location>
</feature>
<proteinExistence type="predicted"/>
<protein>
    <submittedName>
        <fullName evidence="1">IS256 family transposase</fullName>
    </submittedName>
</protein>